<dbReference type="SUPFAM" id="SSF56935">
    <property type="entry name" value="Porins"/>
    <property type="match status" value="1"/>
</dbReference>
<keyword evidence="17" id="KW-1185">Reference proteome</keyword>
<evidence type="ECO:0000259" key="14">
    <source>
        <dbReference type="Pfam" id="PF00593"/>
    </source>
</evidence>
<evidence type="ECO:0000256" key="7">
    <source>
        <dbReference type="ARBA" id="ARBA00023065"/>
    </source>
</evidence>
<evidence type="ECO:0000256" key="10">
    <source>
        <dbReference type="ARBA" id="ARBA00023237"/>
    </source>
</evidence>
<keyword evidence="9 11" id="KW-0472">Membrane</keyword>
<keyword evidence="7" id="KW-0406">Ion transport</keyword>
<feature type="domain" description="TonB-dependent receptor plug" evidence="15">
    <location>
        <begin position="62"/>
        <end position="176"/>
    </location>
</feature>
<gene>
    <name evidence="16" type="ORF">SAMN06295987_10147</name>
</gene>
<comment type="similarity">
    <text evidence="11 12">Belongs to the TonB-dependent receptor family.</text>
</comment>
<keyword evidence="13" id="KW-0732">Signal</keyword>
<dbReference type="PANTHER" id="PTHR32552">
    <property type="entry name" value="FERRICHROME IRON RECEPTOR-RELATED"/>
    <property type="match status" value="1"/>
</dbReference>
<keyword evidence="8 12" id="KW-0798">TonB box</keyword>
<evidence type="ECO:0000256" key="8">
    <source>
        <dbReference type="ARBA" id="ARBA00023077"/>
    </source>
</evidence>
<comment type="subcellular location">
    <subcellularLocation>
        <location evidence="1 11">Cell outer membrane</location>
        <topology evidence="1 11">Multi-pass membrane protein</topology>
    </subcellularLocation>
</comment>
<dbReference type="EMBL" id="FVZE01000001">
    <property type="protein sequence ID" value="SLJ86051.1"/>
    <property type="molecule type" value="Genomic_DNA"/>
</dbReference>
<dbReference type="PANTHER" id="PTHR32552:SF81">
    <property type="entry name" value="TONB-DEPENDENT OUTER MEMBRANE RECEPTOR"/>
    <property type="match status" value="1"/>
</dbReference>
<evidence type="ECO:0000256" key="12">
    <source>
        <dbReference type="RuleBase" id="RU003357"/>
    </source>
</evidence>
<dbReference type="PROSITE" id="PS52016">
    <property type="entry name" value="TONB_DEPENDENT_REC_3"/>
    <property type="match status" value="1"/>
</dbReference>
<evidence type="ECO:0000256" key="6">
    <source>
        <dbReference type="ARBA" id="ARBA00023004"/>
    </source>
</evidence>
<proteinExistence type="inferred from homology"/>
<dbReference type="InterPro" id="IPR039426">
    <property type="entry name" value="TonB-dep_rcpt-like"/>
</dbReference>
<protein>
    <submittedName>
        <fullName evidence="16">Outer membrane receptor proteins, mostly Fe transport</fullName>
    </submittedName>
</protein>
<organism evidence="16 17">
    <name type="scientific">Novosphingobium mathurense</name>
    <dbReference type="NCBI Taxonomy" id="428990"/>
    <lineage>
        <taxon>Bacteria</taxon>
        <taxon>Pseudomonadati</taxon>
        <taxon>Pseudomonadota</taxon>
        <taxon>Alphaproteobacteria</taxon>
        <taxon>Sphingomonadales</taxon>
        <taxon>Sphingomonadaceae</taxon>
        <taxon>Novosphingobium</taxon>
    </lineage>
</organism>
<evidence type="ECO:0000256" key="5">
    <source>
        <dbReference type="ARBA" id="ARBA00022692"/>
    </source>
</evidence>
<dbReference type="GO" id="GO:0006826">
    <property type="term" value="P:iron ion transport"/>
    <property type="evidence" value="ECO:0007669"/>
    <property type="project" value="UniProtKB-KW"/>
</dbReference>
<keyword evidence="6" id="KW-0408">Iron</keyword>
<evidence type="ECO:0000256" key="4">
    <source>
        <dbReference type="ARBA" id="ARBA00022496"/>
    </source>
</evidence>
<evidence type="ECO:0000256" key="9">
    <source>
        <dbReference type="ARBA" id="ARBA00023136"/>
    </source>
</evidence>
<dbReference type="Proteomes" id="UP000190989">
    <property type="component" value="Unassembled WGS sequence"/>
</dbReference>
<dbReference type="InterPro" id="IPR012910">
    <property type="entry name" value="Plug_dom"/>
</dbReference>
<keyword evidence="2 11" id="KW-0813">Transport</keyword>
<keyword evidence="10 11" id="KW-0998">Cell outer membrane</keyword>
<evidence type="ECO:0000256" key="11">
    <source>
        <dbReference type="PROSITE-ProRule" id="PRU01360"/>
    </source>
</evidence>
<evidence type="ECO:0000256" key="2">
    <source>
        <dbReference type="ARBA" id="ARBA00022448"/>
    </source>
</evidence>
<dbReference type="GO" id="GO:0009279">
    <property type="term" value="C:cell outer membrane"/>
    <property type="evidence" value="ECO:0007669"/>
    <property type="project" value="UniProtKB-SubCell"/>
</dbReference>
<dbReference type="Gene3D" id="2.40.170.20">
    <property type="entry name" value="TonB-dependent receptor, beta-barrel domain"/>
    <property type="match status" value="1"/>
</dbReference>
<dbReference type="AlphaFoldDB" id="A0A1U6GRA4"/>
<keyword evidence="16" id="KW-0675">Receptor</keyword>
<dbReference type="Pfam" id="PF07715">
    <property type="entry name" value="Plug"/>
    <property type="match status" value="1"/>
</dbReference>
<feature type="chain" id="PRO_5012572381" evidence="13">
    <location>
        <begin position="35"/>
        <end position="812"/>
    </location>
</feature>
<dbReference type="InterPro" id="IPR036942">
    <property type="entry name" value="Beta-barrel_TonB_sf"/>
</dbReference>
<evidence type="ECO:0000256" key="1">
    <source>
        <dbReference type="ARBA" id="ARBA00004571"/>
    </source>
</evidence>
<dbReference type="STRING" id="428990.SAMN06295987_10147"/>
<keyword evidence="3 11" id="KW-1134">Transmembrane beta strand</keyword>
<evidence type="ECO:0000259" key="15">
    <source>
        <dbReference type="Pfam" id="PF07715"/>
    </source>
</evidence>
<accession>A0A1U6GRA4</accession>
<name>A0A1U6GRA4_9SPHN</name>
<evidence type="ECO:0000313" key="16">
    <source>
        <dbReference type="EMBL" id="SLJ86051.1"/>
    </source>
</evidence>
<feature type="signal peptide" evidence="13">
    <location>
        <begin position="1"/>
        <end position="34"/>
    </location>
</feature>
<evidence type="ECO:0000256" key="3">
    <source>
        <dbReference type="ARBA" id="ARBA00022452"/>
    </source>
</evidence>
<feature type="domain" description="TonB-dependent receptor-like beta-barrel" evidence="14">
    <location>
        <begin position="312"/>
        <end position="775"/>
    </location>
</feature>
<dbReference type="Pfam" id="PF00593">
    <property type="entry name" value="TonB_dep_Rec_b-barrel"/>
    <property type="match status" value="1"/>
</dbReference>
<sequence>MSDNHANRIARRMKAVLASGTVLPLILFAGHAHAQDAQAADGNDAAMPGEIVVTATRKSESLSKVPLSVVAKSQIELDKQGVRSVKDIAQITPGITFGQSAILYGTGQSSIAIRGISSTSGIPTTGVYIDDTPVQTRVGVSPSLSNPYPQVFDLQRVEVLRGPQGTLFGSGSVGGAIRFIMPEPNYSDVGVYARSEIATTEHGSESYEAGIAGGAPIVQDKVGFRASVWYRHDGGYVDRLDRATKQLSKKDTNSENNFTARLAVGAKLSDSFTITPSIYYQDQDIKDSSRFEVATSKLSSGNLKNSLNAISEPHKEWFTLPALKMQLDLGSMTLISGTSYFYRKTRTGSDDTTLTYAFDAGIVDGPFPLPGFEDYVPTTQSRTKQRAFTQELRLQNNNSNDRFNWIAGFFYQRSYVQDQYVGVDPRILDLINYAQDQAGEEPFASLTDVFGVELYEGKYSLLQRNRHWDRQAAFFGQADYEILPRLKLTAGLRYTIANYKFEGLTAGPVYSTDGNLVSEKNTGRTLTPKFGISFQADRNNLFYVNAAKGVRGAGVSPPVGANCVADAQAIGFDPYATLTVNPDSIWSYEAGSKNKFFGGMLSVDASAYHVDWKNVQTQFALPQCTLYTALNLGSAKIDGFDLSVGVQPAEGLTLGASVSYIHARYTTPVTGLVPDGTGDTVPGIIRPAGEPFPGVAPWTVQLNGEYNRPIGNAELYTRADFSYASHNKKPVFESPLYDPAYPRSPATSQLNLRFGARLDALGEKDLDISLFVNNVTNEQPLLSLYHDTLNAPRFRSGTFRPRTIGLTVSVRK</sequence>
<reference evidence="17" key="1">
    <citation type="submission" date="2017-02" db="EMBL/GenBank/DDBJ databases">
        <authorList>
            <person name="Varghese N."/>
            <person name="Submissions S."/>
        </authorList>
    </citation>
    <scope>NUCLEOTIDE SEQUENCE [LARGE SCALE GENOMIC DNA]</scope>
    <source>
        <strain evidence="17">SM117</strain>
    </source>
</reference>
<keyword evidence="5 11" id="KW-0812">Transmembrane</keyword>
<dbReference type="InterPro" id="IPR000531">
    <property type="entry name" value="Beta-barrel_TonB"/>
</dbReference>
<evidence type="ECO:0000313" key="17">
    <source>
        <dbReference type="Proteomes" id="UP000190989"/>
    </source>
</evidence>
<keyword evidence="4" id="KW-0410">Iron transport</keyword>
<evidence type="ECO:0000256" key="13">
    <source>
        <dbReference type="SAM" id="SignalP"/>
    </source>
</evidence>